<evidence type="ECO:0000313" key="2">
    <source>
        <dbReference type="EMBL" id="OHB15813.1"/>
    </source>
</evidence>
<protein>
    <recommendedName>
        <fullName evidence="1">Transcriptional repressor PaaX-like central Cas2-like domain-containing protein</fullName>
    </recommendedName>
</protein>
<dbReference type="Proteomes" id="UP000177697">
    <property type="component" value="Unassembled WGS sequence"/>
</dbReference>
<evidence type="ECO:0000313" key="3">
    <source>
        <dbReference type="Proteomes" id="UP000177697"/>
    </source>
</evidence>
<evidence type="ECO:0000259" key="1">
    <source>
        <dbReference type="Pfam" id="PF20803"/>
    </source>
</evidence>
<dbReference type="SUPFAM" id="SSF46785">
    <property type="entry name" value="Winged helix' DNA-binding domain"/>
    <property type="match status" value="1"/>
</dbReference>
<sequence>MRVETKEKVLSASKTLLILVGTLGFVFVAATMGNAVQLLKYTPLMKKSKLKVFEINRGIKRLLERGLIEIKEDRDSKYLKITNKGKRLLLKYELEGLATNKPKKWDRKYRVVIFDISESRRGVRDNLRVMIRSFGFICLQQSVWIYPYPCENIINLLKQYLDLKGEVLYMTIESIENDNWLREDFRLK</sequence>
<dbReference type="AlphaFoldDB" id="A0A1G2V2G1"/>
<gene>
    <name evidence="2" type="ORF">A2431_00955</name>
</gene>
<dbReference type="Gene3D" id="3.30.70.2650">
    <property type="match status" value="1"/>
</dbReference>
<reference evidence="2 3" key="1">
    <citation type="journal article" date="2016" name="Nat. Commun.">
        <title>Thousands of microbial genomes shed light on interconnected biogeochemical processes in an aquifer system.</title>
        <authorList>
            <person name="Anantharaman K."/>
            <person name="Brown C.T."/>
            <person name="Hug L.A."/>
            <person name="Sharon I."/>
            <person name="Castelle C.J."/>
            <person name="Probst A.J."/>
            <person name="Thomas B.C."/>
            <person name="Singh A."/>
            <person name="Wilkins M.J."/>
            <person name="Karaoz U."/>
            <person name="Brodie E.L."/>
            <person name="Williams K.H."/>
            <person name="Hubbard S.S."/>
            <person name="Banfield J.F."/>
        </authorList>
    </citation>
    <scope>NUCLEOTIDE SEQUENCE [LARGE SCALE GENOMIC DNA]</scope>
</reference>
<dbReference type="InterPro" id="IPR036388">
    <property type="entry name" value="WH-like_DNA-bd_sf"/>
</dbReference>
<organism evidence="2 3">
    <name type="scientific">Candidatus Zambryskibacteria bacterium RIFOXYC1_FULL_39_10</name>
    <dbReference type="NCBI Taxonomy" id="1802779"/>
    <lineage>
        <taxon>Bacteria</taxon>
        <taxon>Candidatus Zambryskiibacteriota</taxon>
    </lineage>
</organism>
<dbReference type="InterPro" id="IPR036390">
    <property type="entry name" value="WH_DNA-bd_sf"/>
</dbReference>
<proteinExistence type="predicted"/>
<dbReference type="Pfam" id="PF20803">
    <property type="entry name" value="PaaX_M"/>
    <property type="match status" value="1"/>
</dbReference>
<accession>A0A1G2V2G1</accession>
<name>A0A1G2V2G1_9BACT</name>
<dbReference type="EMBL" id="MHWW01000005">
    <property type="protein sequence ID" value="OHB15813.1"/>
    <property type="molecule type" value="Genomic_DNA"/>
</dbReference>
<dbReference type="InterPro" id="IPR048846">
    <property type="entry name" value="PaaX-like_central"/>
</dbReference>
<comment type="caution">
    <text evidence="2">The sequence shown here is derived from an EMBL/GenBank/DDBJ whole genome shotgun (WGS) entry which is preliminary data.</text>
</comment>
<feature type="domain" description="Transcriptional repressor PaaX-like central Cas2-like" evidence="1">
    <location>
        <begin position="103"/>
        <end position="176"/>
    </location>
</feature>
<dbReference type="Gene3D" id="1.10.10.10">
    <property type="entry name" value="Winged helix-like DNA-binding domain superfamily/Winged helix DNA-binding domain"/>
    <property type="match status" value="1"/>
</dbReference>